<protein>
    <submittedName>
        <fullName evidence="1">Uncharacterized protein</fullName>
    </submittedName>
</protein>
<dbReference type="EMBL" id="CP013140">
    <property type="protein sequence ID" value="ALN58337.1"/>
    <property type="molecule type" value="Genomic_DNA"/>
</dbReference>
<proteinExistence type="predicted"/>
<sequence>MTRARLTELQHALEREGWRIDGESGADALFQVERERIVWHLRRGDARERLDFYLFAPLGGPTERLADLSHVDALTSGRRLYFDKIVSAQWREELPAFVAALGSV</sequence>
<accession>A0A0S2DIW3</accession>
<gene>
    <name evidence="1" type="ORF">GLE_2989</name>
</gene>
<name>A0A0S2DIW3_LYSEN</name>
<dbReference type="KEGG" id="lez:GLE_2989"/>
<evidence type="ECO:0000313" key="2">
    <source>
        <dbReference type="Proteomes" id="UP000061569"/>
    </source>
</evidence>
<dbReference type="AlphaFoldDB" id="A0A0S2DIW3"/>
<dbReference type="OrthoDB" id="6027035at2"/>
<evidence type="ECO:0000313" key="1">
    <source>
        <dbReference type="EMBL" id="ALN58337.1"/>
    </source>
</evidence>
<dbReference type="PATRIC" id="fig|69.6.peg.2950"/>
<reference evidence="1 2" key="1">
    <citation type="submission" date="2015-11" db="EMBL/GenBank/DDBJ databases">
        <title>Genome sequences of Lysobacter enzymogenes strain C3 and Lysobacter antibioticus ATCC 29479.</title>
        <authorList>
            <person name="Kobayashi D.Y."/>
        </authorList>
    </citation>
    <scope>NUCLEOTIDE SEQUENCE [LARGE SCALE GENOMIC DNA]</scope>
    <source>
        <strain evidence="1 2">C3</strain>
    </source>
</reference>
<dbReference type="STRING" id="69.GLE_2989"/>
<organism evidence="1 2">
    <name type="scientific">Lysobacter enzymogenes</name>
    <dbReference type="NCBI Taxonomy" id="69"/>
    <lineage>
        <taxon>Bacteria</taxon>
        <taxon>Pseudomonadati</taxon>
        <taxon>Pseudomonadota</taxon>
        <taxon>Gammaproteobacteria</taxon>
        <taxon>Lysobacterales</taxon>
        <taxon>Lysobacteraceae</taxon>
        <taxon>Lysobacter</taxon>
    </lineage>
</organism>
<dbReference type="Proteomes" id="UP000061569">
    <property type="component" value="Chromosome"/>
</dbReference>